<organism evidence="2">
    <name type="scientific">Cacopsylla melanoneura</name>
    <dbReference type="NCBI Taxonomy" id="428564"/>
    <lineage>
        <taxon>Eukaryota</taxon>
        <taxon>Metazoa</taxon>
        <taxon>Ecdysozoa</taxon>
        <taxon>Arthropoda</taxon>
        <taxon>Hexapoda</taxon>
        <taxon>Insecta</taxon>
        <taxon>Pterygota</taxon>
        <taxon>Neoptera</taxon>
        <taxon>Paraneoptera</taxon>
        <taxon>Hemiptera</taxon>
        <taxon>Sternorrhyncha</taxon>
        <taxon>Psylloidea</taxon>
        <taxon>Psyllidae</taxon>
        <taxon>Psyllinae</taxon>
        <taxon>Cacopsylla</taxon>
    </lineage>
</organism>
<proteinExistence type="predicted"/>
<dbReference type="AlphaFoldDB" id="A0A8D9E9K0"/>
<sequence length="99" mass="11538">MQPTSEVKEMHTPSNPKQLDNNLPALHSPTVSTENRYEMLNFVNENGRVTRHRRKQNLKKIKENPNFTLNPIPSKILEIKESFPVEHQYAKMKNKNGKS</sequence>
<feature type="compositionally biased region" description="Polar residues" evidence="1">
    <location>
        <begin position="12"/>
        <end position="21"/>
    </location>
</feature>
<feature type="compositionally biased region" description="Basic and acidic residues" evidence="1">
    <location>
        <begin position="1"/>
        <end position="11"/>
    </location>
</feature>
<accession>A0A8D9E9K0</accession>
<evidence type="ECO:0000256" key="1">
    <source>
        <dbReference type="SAM" id="MobiDB-lite"/>
    </source>
</evidence>
<evidence type="ECO:0000313" key="2">
    <source>
        <dbReference type="EMBL" id="CAG6745437.1"/>
    </source>
</evidence>
<protein>
    <submittedName>
        <fullName evidence="2">Uncharacterized protein</fullName>
    </submittedName>
</protein>
<reference evidence="2" key="1">
    <citation type="submission" date="2021-05" db="EMBL/GenBank/DDBJ databases">
        <authorList>
            <person name="Alioto T."/>
            <person name="Alioto T."/>
            <person name="Gomez Garrido J."/>
        </authorList>
    </citation>
    <scope>NUCLEOTIDE SEQUENCE</scope>
</reference>
<dbReference type="EMBL" id="HBUF01495279">
    <property type="protein sequence ID" value="CAG6745437.1"/>
    <property type="molecule type" value="Transcribed_RNA"/>
</dbReference>
<feature type="region of interest" description="Disordered" evidence="1">
    <location>
        <begin position="1"/>
        <end position="30"/>
    </location>
</feature>
<name>A0A8D9E9K0_9HEMI</name>